<organism evidence="1 2">
    <name type="scientific">Bacillus atrophaeus (strain 1942)</name>
    <dbReference type="NCBI Taxonomy" id="720555"/>
    <lineage>
        <taxon>Bacteria</taxon>
        <taxon>Bacillati</taxon>
        <taxon>Bacillota</taxon>
        <taxon>Bacilli</taxon>
        <taxon>Bacillales</taxon>
        <taxon>Bacillaceae</taxon>
        <taxon>Bacillus</taxon>
    </lineage>
</organism>
<proteinExistence type="predicted"/>
<evidence type="ECO:0000313" key="2">
    <source>
        <dbReference type="Proteomes" id="UP000006867"/>
    </source>
</evidence>
<accession>A0ABM5M0C4</accession>
<dbReference type="EMBL" id="CP002207">
    <property type="protein sequence ID" value="ADP33420.1"/>
    <property type="molecule type" value="Genomic_DNA"/>
</dbReference>
<name>A0ABM5M0C4_BACA1</name>
<gene>
    <name evidence="1" type="ordered locus">BATR1942_12445</name>
</gene>
<dbReference type="RefSeq" id="WP_003325090.1">
    <property type="nucleotide sequence ID" value="NC_014639.1"/>
</dbReference>
<reference evidence="1 2" key="1">
    <citation type="journal article" date="2011" name="Front. Microbiol.">
        <title>Genomic signatures of strain selection and enhancement in Bacillus atrophaeus var. globigii, a historical biowarfare simulant.</title>
        <authorList>
            <person name="Gibbons H.S."/>
            <person name="Broomall S.M."/>
            <person name="McNew L.A."/>
            <person name="Daligault H."/>
            <person name="Chapman C."/>
            <person name="Bruce D."/>
            <person name="Karavis M."/>
            <person name="Krepps M."/>
            <person name="McGregor P.A."/>
            <person name="Hong C."/>
            <person name="Park K.H."/>
            <person name="Akmal A."/>
            <person name="Feldman A."/>
            <person name="Lin J.S."/>
            <person name="Chang W.E."/>
            <person name="Higgs B.W."/>
            <person name="Demirev P."/>
            <person name="Lindquist J."/>
            <person name="Liem A."/>
            <person name="Fochler E."/>
            <person name="Read T.D."/>
            <person name="Tapia R."/>
            <person name="Johnson S."/>
            <person name="Bishop-Lilly K.A."/>
            <person name="Detter C."/>
            <person name="Han C."/>
            <person name="Sozhamannan S."/>
            <person name="Rosenzweig C.N."/>
            <person name="Skowronski E.W."/>
        </authorList>
    </citation>
    <scope>NUCLEOTIDE SEQUENCE [LARGE SCALE GENOMIC DNA]</scope>
    <source>
        <strain evidence="1 2">1942</strain>
    </source>
</reference>
<protein>
    <submittedName>
        <fullName evidence="1">Uncharacterized protein</fullName>
    </submittedName>
</protein>
<keyword evidence="2" id="KW-1185">Reference proteome</keyword>
<dbReference type="Proteomes" id="UP000006867">
    <property type="component" value="Chromosome"/>
</dbReference>
<dbReference type="GeneID" id="92913810"/>
<sequence length="43" mass="5081">MKREQEQYIYDEKEGQETIRQITDVYQSGFVELSEKEPPASAE</sequence>
<evidence type="ECO:0000313" key="1">
    <source>
        <dbReference type="EMBL" id="ADP33420.1"/>
    </source>
</evidence>